<gene>
    <name evidence="2" type="ORF">PHYSODRAFT_496135</name>
</gene>
<evidence type="ECO:0000313" key="2">
    <source>
        <dbReference type="EMBL" id="EGZ21665.1"/>
    </source>
</evidence>
<keyword evidence="1" id="KW-0233">DNA recombination</keyword>
<evidence type="ECO:0000256" key="1">
    <source>
        <dbReference type="ARBA" id="ARBA00023172"/>
    </source>
</evidence>
<protein>
    <recommendedName>
        <fullName evidence="4">Tyr recombinase domain-containing protein</fullName>
    </recommendedName>
</protein>
<sequence length="98" mass="10680">MYPTSSGSAQVVSSRRIASIIQAATSRNGENPRALNTHSLRSGGTTHMYRLGVDALTIQFHGRWASDTFKIYTRLCKESVTCITSRMVSGARTASTLQ</sequence>
<evidence type="ECO:0008006" key="4">
    <source>
        <dbReference type="Google" id="ProtNLM"/>
    </source>
</evidence>
<dbReference type="GO" id="GO:0006310">
    <property type="term" value="P:DNA recombination"/>
    <property type="evidence" value="ECO:0007669"/>
    <property type="project" value="UniProtKB-KW"/>
</dbReference>
<proteinExistence type="predicted"/>
<organism evidence="2 3">
    <name type="scientific">Phytophthora sojae (strain P6497)</name>
    <name type="common">Soybean stem and root rot agent</name>
    <name type="synonym">Phytophthora megasperma f. sp. glycines</name>
    <dbReference type="NCBI Taxonomy" id="1094619"/>
    <lineage>
        <taxon>Eukaryota</taxon>
        <taxon>Sar</taxon>
        <taxon>Stramenopiles</taxon>
        <taxon>Oomycota</taxon>
        <taxon>Peronosporomycetes</taxon>
        <taxon>Peronosporales</taxon>
        <taxon>Peronosporaceae</taxon>
        <taxon>Phytophthora</taxon>
    </lineage>
</organism>
<keyword evidence="3" id="KW-1185">Reference proteome</keyword>
<dbReference type="InParanoid" id="G4Z5I7"/>
<dbReference type="Gene3D" id="1.10.443.10">
    <property type="entry name" value="Intergrase catalytic core"/>
    <property type="match status" value="1"/>
</dbReference>
<dbReference type="KEGG" id="psoj:PHYSODRAFT_496135"/>
<reference evidence="2 3" key="1">
    <citation type="journal article" date="2006" name="Science">
        <title>Phytophthora genome sequences uncover evolutionary origins and mechanisms of pathogenesis.</title>
        <authorList>
            <person name="Tyler B.M."/>
            <person name="Tripathy S."/>
            <person name="Zhang X."/>
            <person name="Dehal P."/>
            <person name="Jiang R.H."/>
            <person name="Aerts A."/>
            <person name="Arredondo F.D."/>
            <person name="Baxter L."/>
            <person name="Bensasson D."/>
            <person name="Beynon J.L."/>
            <person name="Chapman J."/>
            <person name="Damasceno C.M."/>
            <person name="Dorrance A.E."/>
            <person name="Dou D."/>
            <person name="Dickerman A.W."/>
            <person name="Dubchak I.L."/>
            <person name="Garbelotto M."/>
            <person name="Gijzen M."/>
            <person name="Gordon S.G."/>
            <person name="Govers F."/>
            <person name="Grunwald N.J."/>
            <person name="Huang W."/>
            <person name="Ivors K.L."/>
            <person name="Jones R.W."/>
            <person name="Kamoun S."/>
            <person name="Krampis K."/>
            <person name="Lamour K.H."/>
            <person name="Lee M.K."/>
            <person name="McDonald W.H."/>
            <person name="Medina M."/>
            <person name="Meijer H.J."/>
            <person name="Nordberg E.K."/>
            <person name="Maclean D.J."/>
            <person name="Ospina-Giraldo M.D."/>
            <person name="Morris P.F."/>
            <person name="Phuntumart V."/>
            <person name="Putnam N.H."/>
            <person name="Rash S."/>
            <person name="Rose J.K."/>
            <person name="Sakihama Y."/>
            <person name="Salamov A.A."/>
            <person name="Savidor A."/>
            <person name="Scheuring C.F."/>
            <person name="Smith B.M."/>
            <person name="Sobral B.W."/>
            <person name="Terry A."/>
            <person name="Torto-Alalibo T.A."/>
            <person name="Win J."/>
            <person name="Xu Z."/>
            <person name="Zhang H."/>
            <person name="Grigoriev I.V."/>
            <person name="Rokhsar D.S."/>
            <person name="Boore J.L."/>
        </authorList>
    </citation>
    <scope>NUCLEOTIDE SEQUENCE [LARGE SCALE GENOMIC DNA]</scope>
    <source>
        <strain evidence="2 3">P6497</strain>
    </source>
</reference>
<dbReference type="SMR" id="G4Z5I7"/>
<name>G4Z5I7_PHYSP</name>
<dbReference type="SUPFAM" id="SSF56349">
    <property type="entry name" value="DNA breaking-rejoining enzymes"/>
    <property type="match status" value="1"/>
</dbReference>
<dbReference type="GeneID" id="20657268"/>
<accession>G4Z5I7</accession>
<dbReference type="EMBL" id="JH159153">
    <property type="protein sequence ID" value="EGZ21665.1"/>
    <property type="molecule type" value="Genomic_DNA"/>
</dbReference>
<dbReference type="Proteomes" id="UP000002640">
    <property type="component" value="Unassembled WGS sequence"/>
</dbReference>
<evidence type="ECO:0000313" key="3">
    <source>
        <dbReference type="Proteomes" id="UP000002640"/>
    </source>
</evidence>
<dbReference type="GO" id="GO:0003677">
    <property type="term" value="F:DNA binding"/>
    <property type="evidence" value="ECO:0007669"/>
    <property type="project" value="InterPro"/>
</dbReference>
<dbReference type="GO" id="GO:0015074">
    <property type="term" value="P:DNA integration"/>
    <property type="evidence" value="ECO:0007669"/>
    <property type="project" value="InterPro"/>
</dbReference>
<dbReference type="RefSeq" id="XP_009524382.1">
    <property type="nucleotide sequence ID" value="XM_009526087.1"/>
</dbReference>
<dbReference type="InterPro" id="IPR013762">
    <property type="entry name" value="Integrase-like_cat_sf"/>
</dbReference>
<dbReference type="InterPro" id="IPR011010">
    <property type="entry name" value="DNA_brk_join_enz"/>
</dbReference>
<dbReference type="AlphaFoldDB" id="G4Z5I7"/>